<dbReference type="SMART" id="SM00717">
    <property type="entry name" value="SANT"/>
    <property type="match status" value="2"/>
</dbReference>
<dbReference type="PANTHER" id="PTHR45614:SF276">
    <property type="entry name" value="CHROMOSOME UNDETERMINED SCAFFOLD_121, WHOLE GENOME SHOTGUN SEQUENCE"/>
    <property type="match status" value="1"/>
</dbReference>
<accession>A0BYW7</accession>
<dbReference type="eggNOG" id="KOG0048">
    <property type="taxonomic scope" value="Eukaryota"/>
</dbReference>
<feature type="domain" description="Myb-like" evidence="1">
    <location>
        <begin position="65"/>
        <end position="115"/>
    </location>
</feature>
<dbReference type="Gene3D" id="1.10.10.60">
    <property type="entry name" value="Homeodomain-like"/>
    <property type="match status" value="2"/>
</dbReference>
<dbReference type="OMA" id="WTHIAEQ"/>
<dbReference type="EMBL" id="CT868028">
    <property type="protein sequence ID" value="CAK63734.1"/>
    <property type="molecule type" value="Genomic_DNA"/>
</dbReference>
<dbReference type="OrthoDB" id="2143914at2759"/>
<name>A0BYW7_PARTE</name>
<organism evidence="3 4">
    <name type="scientific">Paramecium tetraurelia</name>
    <dbReference type="NCBI Taxonomy" id="5888"/>
    <lineage>
        <taxon>Eukaryota</taxon>
        <taxon>Sar</taxon>
        <taxon>Alveolata</taxon>
        <taxon>Ciliophora</taxon>
        <taxon>Intramacronucleata</taxon>
        <taxon>Oligohymenophorea</taxon>
        <taxon>Peniculida</taxon>
        <taxon>Parameciidae</taxon>
        <taxon>Paramecium</taxon>
    </lineage>
</organism>
<dbReference type="PANTHER" id="PTHR45614">
    <property type="entry name" value="MYB PROTEIN-RELATED"/>
    <property type="match status" value="1"/>
</dbReference>
<dbReference type="SUPFAM" id="SSF46689">
    <property type="entry name" value="Homeodomain-like"/>
    <property type="match status" value="1"/>
</dbReference>
<dbReference type="InParanoid" id="A0BYW7"/>
<proteinExistence type="predicted"/>
<dbReference type="GO" id="GO:0005634">
    <property type="term" value="C:nucleus"/>
    <property type="evidence" value="ECO:0000318"/>
    <property type="project" value="GO_Central"/>
</dbReference>
<dbReference type="CDD" id="cd00167">
    <property type="entry name" value="SANT"/>
    <property type="match status" value="1"/>
</dbReference>
<dbReference type="HOGENOM" id="CLU_067227_0_0_1"/>
<dbReference type="KEGG" id="ptm:GSPATT00033587001"/>
<dbReference type="GO" id="GO:0000981">
    <property type="term" value="F:DNA-binding transcription factor activity, RNA polymerase II-specific"/>
    <property type="evidence" value="ECO:0000318"/>
    <property type="project" value="GO_Central"/>
</dbReference>
<feature type="domain" description="HTH myb-type" evidence="2">
    <location>
        <begin position="65"/>
        <end position="119"/>
    </location>
</feature>
<dbReference type="Pfam" id="PF00249">
    <property type="entry name" value="Myb_DNA-binding"/>
    <property type="match status" value="1"/>
</dbReference>
<keyword evidence="4" id="KW-1185">Reference proteome</keyword>
<reference evidence="3 4" key="1">
    <citation type="journal article" date="2006" name="Nature">
        <title>Global trends of whole-genome duplications revealed by the ciliate Paramecium tetraurelia.</title>
        <authorList>
            <consortium name="Genoscope"/>
            <person name="Aury J.-M."/>
            <person name="Jaillon O."/>
            <person name="Duret L."/>
            <person name="Noel B."/>
            <person name="Jubin C."/>
            <person name="Porcel B.M."/>
            <person name="Segurens B."/>
            <person name="Daubin V."/>
            <person name="Anthouard V."/>
            <person name="Aiach N."/>
            <person name="Arnaiz O."/>
            <person name="Billaut A."/>
            <person name="Beisson J."/>
            <person name="Blanc I."/>
            <person name="Bouhouche K."/>
            <person name="Camara F."/>
            <person name="Duharcourt S."/>
            <person name="Guigo R."/>
            <person name="Gogendeau D."/>
            <person name="Katinka M."/>
            <person name="Keller A.-M."/>
            <person name="Kissmehl R."/>
            <person name="Klotz C."/>
            <person name="Koll F."/>
            <person name="Le Moue A."/>
            <person name="Lepere C."/>
            <person name="Malinsky S."/>
            <person name="Nowacki M."/>
            <person name="Nowak J.K."/>
            <person name="Plattner H."/>
            <person name="Poulain J."/>
            <person name="Ruiz F."/>
            <person name="Serrano V."/>
            <person name="Zagulski M."/>
            <person name="Dessen P."/>
            <person name="Betermier M."/>
            <person name="Weissenbach J."/>
            <person name="Scarpelli C."/>
            <person name="Schachter V."/>
            <person name="Sperling L."/>
            <person name="Meyer E."/>
            <person name="Cohen J."/>
            <person name="Wincker P."/>
        </authorList>
    </citation>
    <scope>NUCLEOTIDE SEQUENCE [LARGE SCALE GENOMIC DNA]</scope>
    <source>
        <strain evidence="3 4">Stock d4-2</strain>
    </source>
</reference>
<evidence type="ECO:0000259" key="2">
    <source>
        <dbReference type="PROSITE" id="PS51294"/>
    </source>
</evidence>
<dbReference type="Proteomes" id="UP000000600">
    <property type="component" value="Unassembled WGS sequence"/>
</dbReference>
<dbReference type="InterPro" id="IPR017930">
    <property type="entry name" value="Myb_dom"/>
</dbReference>
<dbReference type="RefSeq" id="XP_001431132.1">
    <property type="nucleotide sequence ID" value="XM_001431095.1"/>
</dbReference>
<dbReference type="InterPro" id="IPR001005">
    <property type="entry name" value="SANT/Myb"/>
</dbReference>
<protein>
    <recommendedName>
        <fullName evidence="5">Myb-like domain-containing protein</fullName>
    </recommendedName>
</protein>
<dbReference type="GO" id="GO:0000978">
    <property type="term" value="F:RNA polymerase II cis-regulatory region sequence-specific DNA binding"/>
    <property type="evidence" value="ECO:0000318"/>
    <property type="project" value="GO_Central"/>
</dbReference>
<evidence type="ECO:0000313" key="3">
    <source>
        <dbReference type="EMBL" id="CAK63734.1"/>
    </source>
</evidence>
<evidence type="ECO:0000313" key="4">
    <source>
        <dbReference type="Proteomes" id="UP000000600"/>
    </source>
</evidence>
<dbReference type="GO" id="GO:0006355">
    <property type="term" value="P:regulation of DNA-templated transcription"/>
    <property type="evidence" value="ECO:0000318"/>
    <property type="project" value="GO_Central"/>
</dbReference>
<dbReference type="STRING" id="5888.A0BYW7"/>
<dbReference type="PROSITE" id="PS50090">
    <property type="entry name" value="MYB_LIKE"/>
    <property type="match status" value="1"/>
</dbReference>
<evidence type="ECO:0000259" key="1">
    <source>
        <dbReference type="PROSITE" id="PS50090"/>
    </source>
</evidence>
<evidence type="ECO:0008006" key="5">
    <source>
        <dbReference type="Google" id="ProtNLM"/>
    </source>
</evidence>
<dbReference type="PROSITE" id="PS51294">
    <property type="entry name" value="HTH_MYB"/>
    <property type="match status" value="1"/>
</dbReference>
<dbReference type="AlphaFoldDB" id="A0BYW7"/>
<dbReference type="InterPro" id="IPR009057">
    <property type="entry name" value="Homeodomain-like_sf"/>
</dbReference>
<dbReference type="InterPro" id="IPR050560">
    <property type="entry name" value="MYB_TF"/>
</dbReference>
<dbReference type="GeneID" id="5016916"/>
<sequence>MVNQPPQEIKQKRKPWIIQTSFLRKLVKKFQNDRLAWKIISKHLKQHGFNRDTKACRERFSNHLDSAYNKADLTEKEIDLLFDLIEVHGNKWTIIAGQLNNRTDQDIKNKFYAHVKKIIRRLIKAAYQTTESSLIIARIQPLLISSIYCHDEEENDKILKIDEEMKTLFKQLIRSNKNIEVGVKVDHQTIEQVKLIMNYLGEQNDIYLKRKISKQAEKAKLKKLKQRRSLKLSQDLKRQQKIIENIKQKKPIFTTNKIKLENIKFTYPQEQQEDKNQFYQNPNEPIDKYFTISPYLSHFSGTFYWRHSSNIISIEPIFTNNFLCGIQANQNQRLIWSENYRITSE</sequence>
<gene>
    <name evidence="3" type="ORF">GSPATT00033587001</name>
</gene>